<organism evidence="3 4">
    <name type="scientific">Cladophialophora carrionii</name>
    <dbReference type="NCBI Taxonomy" id="86049"/>
    <lineage>
        <taxon>Eukaryota</taxon>
        <taxon>Fungi</taxon>
        <taxon>Dikarya</taxon>
        <taxon>Ascomycota</taxon>
        <taxon>Pezizomycotina</taxon>
        <taxon>Eurotiomycetes</taxon>
        <taxon>Chaetothyriomycetidae</taxon>
        <taxon>Chaetothyriales</taxon>
        <taxon>Herpotrichiellaceae</taxon>
        <taxon>Cladophialophora</taxon>
    </lineage>
</organism>
<feature type="compositionally biased region" description="Polar residues" evidence="1">
    <location>
        <begin position="203"/>
        <end position="225"/>
    </location>
</feature>
<dbReference type="OrthoDB" id="4157429at2759"/>
<feature type="transmembrane region" description="Helical" evidence="2">
    <location>
        <begin position="813"/>
        <end position="839"/>
    </location>
</feature>
<dbReference type="VEuPathDB" id="FungiDB:CLCR_02265"/>
<dbReference type="EMBL" id="LGRB01000014">
    <property type="protein sequence ID" value="OCT47352.1"/>
    <property type="molecule type" value="Genomic_DNA"/>
</dbReference>
<evidence type="ECO:0000256" key="1">
    <source>
        <dbReference type="SAM" id="MobiDB-lite"/>
    </source>
</evidence>
<sequence>MVFHPTSPVRVFAEKEVVVHQIHTTPKGSAISDRDENNMSPADMPVSVSSASGWRGRLMPQRQSQDKQARPKEISRWSRTTTESELSEAGLEPISKRRSFLRKKQNPRKNSKEVDNNSPTDPFYNPVTKQLQPYGGDIPPIITASRPDDTEYPQTFLDDASDDGTLDSPTSPVIQRASSVRVSRPQVIQHSNSSAASVPKLCPSQNTPFSVHDTSSLPKPSQTQGEDLGNRLMPAAEGDEKDNSPGGPIDALRALEGNDTNGAHGDIIALTQIPGQSDLEPCDSLRETIVSWPDTPSRLEALDTMPTPMGGFGSMRIPRASNGAFSTDSSATYVSPSSIMTDGLRSNPPTETDKKLSRAISAPVRNSRRVMIRPADLVINKTGHDHKLFRENIVSTPYPARKSSHVEIDGTLAASASQSPRKEGNKGKRTSKLRRSRPLSHTAERSEPDDETADIADPLDTTSTGSPNEKAPRIPFPTKPTPLPSATVNSTAQSDRFPSPSAPEILFIELGLARHPCARVAVEIEVTDKATFDDEQLFTVMRDHYINKLIGKARWWFCARTIEDASLDWARDLDDCTTWGSTSPRTSRLWHTHHNAGFAHGGGATREFDPADFVRHLRTPRLGRRRKVWLLWLRSAQQQEYTAGTGSRRGRRSYLPQPAPLSHGFSNGTSTNHSPQDEKSTSPVFSFTHSRQNSAANQPQPQPQHLHIHLDQQADKSPTQEYRGVVSKQPSLSIGRMPFTSTPTNPQPQTPSFPTSFNRSKTLAMSSSYRPSTYSPAYPHLHHPQGHPGSSSSTIHAVHGPLLPPSISLHHRFSIPAIALFTCLVLFLAFVTTVLWILFGYPGRSAAQGNGMTTVSGQDFDVPWRRDAQASVGVGLVMGVMVLLVGGVLEGGWVWASWVLV</sequence>
<feature type="transmembrane region" description="Helical" evidence="2">
    <location>
        <begin position="874"/>
        <end position="896"/>
    </location>
</feature>
<keyword evidence="2" id="KW-0812">Transmembrane</keyword>
<feature type="compositionally biased region" description="Polar residues" evidence="1">
    <location>
        <begin position="758"/>
        <end position="775"/>
    </location>
</feature>
<gene>
    <name evidence="3" type="ORF">CLCR_02265</name>
</gene>
<feature type="compositionally biased region" description="Basic residues" evidence="1">
    <location>
        <begin position="427"/>
        <end position="438"/>
    </location>
</feature>
<dbReference type="VEuPathDB" id="FungiDB:G647_02084"/>
<keyword evidence="4" id="KW-1185">Reference proteome</keyword>
<dbReference type="Proteomes" id="UP000094526">
    <property type="component" value="Unassembled WGS sequence"/>
</dbReference>
<feature type="region of interest" description="Disordered" evidence="1">
    <location>
        <begin position="23"/>
        <end position="257"/>
    </location>
</feature>
<evidence type="ECO:0000313" key="3">
    <source>
        <dbReference type="EMBL" id="OCT47352.1"/>
    </source>
</evidence>
<feature type="compositionally biased region" description="Polar residues" evidence="1">
    <location>
        <begin position="664"/>
        <end position="674"/>
    </location>
</feature>
<feature type="region of interest" description="Disordered" evidence="1">
    <location>
        <begin position="340"/>
        <end position="362"/>
    </location>
</feature>
<feature type="compositionally biased region" description="Basic and acidic residues" evidence="1">
    <location>
        <begin position="64"/>
        <end position="76"/>
    </location>
</feature>
<proteinExistence type="predicted"/>
<name>A0A1C1CFU9_9EURO</name>
<reference evidence="4" key="1">
    <citation type="submission" date="2015-07" db="EMBL/GenBank/DDBJ databases">
        <authorList>
            <person name="Teixeira M.M."/>
            <person name="Souza R.C."/>
            <person name="Almeida L.G."/>
            <person name="Vicente V.A."/>
            <person name="de Hoog S."/>
            <person name="Bocca A.L."/>
            <person name="de Almeida S.R."/>
            <person name="Vasconcelos A.T."/>
            <person name="Felipe M.S."/>
        </authorList>
    </citation>
    <scope>NUCLEOTIDE SEQUENCE [LARGE SCALE GENOMIC DNA]</scope>
    <source>
        <strain evidence="4">KSF</strain>
    </source>
</reference>
<protein>
    <submittedName>
        <fullName evidence="3">Uncharacterized protein</fullName>
    </submittedName>
</protein>
<feature type="compositionally biased region" description="Basic residues" evidence="1">
    <location>
        <begin position="96"/>
        <end position="109"/>
    </location>
</feature>
<feature type="region of interest" description="Disordered" evidence="1">
    <location>
        <begin position="641"/>
        <end position="795"/>
    </location>
</feature>
<dbReference type="STRING" id="86049.A0A1C1CFU9"/>
<evidence type="ECO:0000313" key="4">
    <source>
        <dbReference type="Proteomes" id="UP000094526"/>
    </source>
</evidence>
<feature type="compositionally biased region" description="Pro residues" evidence="1">
    <location>
        <begin position="474"/>
        <end position="483"/>
    </location>
</feature>
<dbReference type="AlphaFoldDB" id="A0A1C1CFU9"/>
<feature type="compositionally biased region" description="Polar residues" evidence="1">
    <location>
        <begin position="167"/>
        <end position="196"/>
    </location>
</feature>
<accession>A0A1C1CFU9</accession>
<feature type="compositionally biased region" description="Polar residues" evidence="1">
    <location>
        <begin position="681"/>
        <end position="697"/>
    </location>
</feature>
<comment type="caution">
    <text evidence="3">The sequence shown here is derived from an EMBL/GenBank/DDBJ whole genome shotgun (WGS) entry which is preliminary data.</text>
</comment>
<keyword evidence="2" id="KW-0472">Membrane</keyword>
<evidence type="ECO:0000256" key="2">
    <source>
        <dbReference type="SAM" id="Phobius"/>
    </source>
</evidence>
<feature type="region of interest" description="Disordered" evidence="1">
    <location>
        <begin position="412"/>
        <end position="498"/>
    </location>
</feature>
<keyword evidence="2" id="KW-1133">Transmembrane helix</keyword>
<feature type="compositionally biased region" description="Polar residues" evidence="1">
    <location>
        <begin position="484"/>
        <end position="496"/>
    </location>
</feature>